<dbReference type="InterPro" id="IPR013783">
    <property type="entry name" value="Ig-like_fold"/>
</dbReference>
<dbReference type="PANTHER" id="PTHR19367:SF5">
    <property type="entry name" value="T CELL RECEPTOR ALPHA VARIABLE 8-3"/>
    <property type="match status" value="1"/>
</dbReference>
<evidence type="ECO:0000313" key="9">
    <source>
        <dbReference type="Ensembl" id="ENSCCNP00000014794.1"/>
    </source>
</evidence>
<evidence type="ECO:0000256" key="6">
    <source>
        <dbReference type="ARBA" id="ARBA00043266"/>
    </source>
</evidence>
<proteinExistence type="predicted"/>
<dbReference type="InterPro" id="IPR036179">
    <property type="entry name" value="Ig-like_dom_sf"/>
</dbReference>
<feature type="signal peptide" evidence="7">
    <location>
        <begin position="1"/>
        <end position="20"/>
    </location>
</feature>
<name>A0A8C0ZSF4_CASCN</name>
<protein>
    <recommendedName>
        <fullName evidence="8">Ig-like domain-containing protein</fullName>
    </recommendedName>
</protein>
<dbReference type="Ensembl" id="ENSCCNT00000019382.1">
    <property type="protein sequence ID" value="ENSCCNP00000014794.1"/>
    <property type="gene ID" value="ENSCCNG00000015271.1"/>
</dbReference>
<dbReference type="InterPro" id="IPR003599">
    <property type="entry name" value="Ig_sub"/>
</dbReference>
<evidence type="ECO:0000256" key="1">
    <source>
        <dbReference type="ARBA" id="ARBA00022729"/>
    </source>
</evidence>
<dbReference type="SUPFAM" id="SSF48726">
    <property type="entry name" value="Immunoglobulin"/>
    <property type="match status" value="1"/>
</dbReference>
<evidence type="ECO:0000256" key="3">
    <source>
        <dbReference type="ARBA" id="ARBA00023130"/>
    </source>
</evidence>
<keyword evidence="6" id="KW-1279">T cell receptor</keyword>
<evidence type="ECO:0000256" key="4">
    <source>
        <dbReference type="ARBA" id="ARBA00023170"/>
    </source>
</evidence>
<evidence type="ECO:0000256" key="5">
    <source>
        <dbReference type="ARBA" id="ARBA00023319"/>
    </source>
</evidence>
<dbReference type="Pfam" id="PF07686">
    <property type="entry name" value="V-set"/>
    <property type="match status" value="1"/>
</dbReference>
<dbReference type="InterPro" id="IPR051287">
    <property type="entry name" value="TCR_variable_region"/>
</dbReference>
<keyword evidence="1 7" id="KW-0732">Signal</keyword>
<keyword evidence="2" id="KW-0391">Immunity</keyword>
<keyword evidence="4" id="KW-0675">Receptor</keyword>
<accession>A0A8C0ZSF4</accession>
<sequence>MLMLLLPVLGMHFVLRDIVAQSVTQPDIHVTVPEGTSLELRCNYSYGAKPYIFWYIQYSGQDHQLLLKLSEKGSCKGFEATYKRETTSFHLEKSSVRESDGTVYYCTLSDTVAETTEELSTKIVLLS</sequence>
<dbReference type="InterPro" id="IPR007110">
    <property type="entry name" value="Ig-like_dom"/>
</dbReference>
<dbReference type="Gene3D" id="2.60.40.10">
    <property type="entry name" value="Immunoglobulins"/>
    <property type="match status" value="1"/>
</dbReference>
<feature type="chain" id="PRO_5034496378" description="Ig-like domain-containing protein" evidence="7">
    <location>
        <begin position="21"/>
        <end position="127"/>
    </location>
</feature>
<organism evidence="9">
    <name type="scientific">Castor canadensis</name>
    <name type="common">American beaver</name>
    <dbReference type="NCBI Taxonomy" id="51338"/>
    <lineage>
        <taxon>Eukaryota</taxon>
        <taxon>Metazoa</taxon>
        <taxon>Chordata</taxon>
        <taxon>Craniata</taxon>
        <taxon>Vertebrata</taxon>
        <taxon>Euteleostomi</taxon>
        <taxon>Mammalia</taxon>
        <taxon>Eutheria</taxon>
        <taxon>Euarchontoglires</taxon>
        <taxon>Glires</taxon>
        <taxon>Rodentia</taxon>
        <taxon>Castorimorpha</taxon>
        <taxon>Castoridae</taxon>
        <taxon>Castor</taxon>
    </lineage>
</organism>
<reference evidence="9" key="1">
    <citation type="submission" date="2023-09" db="UniProtKB">
        <authorList>
            <consortium name="Ensembl"/>
        </authorList>
    </citation>
    <scope>IDENTIFICATION</scope>
</reference>
<keyword evidence="3" id="KW-1064">Adaptive immunity</keyword>
<evidence type="ECO:0000256" key="2">
    <source>
        <dbReference type="ARBA" id="ARBA00022859"/>
    </source>
</evidence>
<feature type="domain" description="Ig-like" evidence="8">
    <location>
        <begin position="7"/>
        <end position="120"/>
    </location>
</feature>
<evidence type="ECO:0000259" key="8">
    <source>
        <dbReference type="PROSITE" id="PS50835"/>
    </source>
</evidence>
<evidence type="ECO:0000256" key="7">
    <source>
        <dbReference type="SAM" id="SignalP"/>
    </source>
</evidence>
<dbReference type="PROSITE" id="PS50835">
    <property type="entry name" value="IG_LIKE"/>
    <property type="match status" value="1"/>
</dbReference>
<dbReference type="InterPro" id="IPR013106">
    <property type="entry name" value="Ig_V-set"/>
</dbReference>
<dbReference type="GO" id="GO:0002250">
    <property type="term" value="P:adaptive immune response"/>
    <property type="evidence" value="ECO:0007669"/>
    <property type="project" value="UniProtKB-KW"/>
</dbReference>
<dbReference type="SMART" id="SM00409">
    <property type="entry name" value="IG"/>
    <property type="match status" value="1"/>
</dbReference>
<dbReference type="PANTHER" id="PTHR19367">
    <property type="entry name" value="T-CELL RECEPTOR ALPHA CHAIN V REGION"/>
    <property type="match status" value="1"/>
</dbReference>
<dbReference type="GO" id="GO:0042101">
    <property type="term" value="C:T cell receptor complex"/>
    <property type="evidence" value="ECO:0007669"/>
    <property type="project" value="UniProtKB-KW"/>
</dbReference>
<dbReference type="AlphaFoldDB" id="A0A8C0ZSF4"/>
<keyword evidence="5" id="KW-0393">Immunoglobulin domain</keyword>